<dbReference type="EMBL" id="JANAVB010022662">
    <property type="protein sequence ID" value="KAJ6823561.1"/>
    <property type="molecule type" value="Genomic_DNA"/>
</dbReference>
<keyword evidence="2" id="KW-1185">Reference proteome</keyword>
<organism evidence="1 2">
    <name type="scientific">Iris pallida</name>
    <name type="common">Sweet iris</name>
    <dbReference type="NCBI Taxonomy" id="29817"/>
    <lineage>
        <taxon>Eukaryota</taxon>
        <taxon>Viridiplantae</taxon>
        <taxon>Streptophyta</taxon>
        <taxon>Embryophyta</taxon>
        <taxon>Tracheophyta</taxon>
        <taxon>Spermatophyta</taxon>
        <taxon>Magnoliopsida</taxon>
        <taxon>Liliopsida</taxon>
        <taxon>Asparagales</taxon>
        <taxon>Iridaceae</taxon>
        <taxon>Iridoideae</taxon>
        <taxon>Irideae</taxon>
        <taxon>Iris</taxon>
    </lineage>
</organism>
<dbReference type="PANTHER" id="PTHR33116:SF80">
    <property type="entry name" value="REVERSE TRANSCRIPTASE ZINC-BINDING DOMAIN-CONTAINING PROTEIN"/>
    <property type="match status" value="1"/>
</dbReference>
<dbReference type="AlphaFoldDB" id="A0AAX6G5V3"/>
<protein>
    <recommendedName>
        <fullName evidence="3">Reverse transcriptase domain-containing protein</fullName>
    </recommendedName>
</protein>
<dbReference type="PANTHER" id="PTHR33116">
    <property type="entry name" value="REVERSE TRANSCRIPTASE ZINC-BINDING DOMAIN-CONTAINING PROTEIN-RELATED-RELATED"/>
    <property type="match status" value="1"/>
</dbReference>
<evidence type="ECO:0008006" key="3">
    <source>
        <dbReference type="Google" id="ProtNLM"/>
    </source>
</evidence>
<reference evidence="1" key="1">
    <citation type="journal article" date="2023" name="GigaByte">
        <title>Genome assembly of the bearded iris, Iris pallida Lam.</title>
        <authorList>
            <person name="Bruccoleri R.E."/>
            <person name="Oakeley E.J."/>
            <person name="Faust A.M.E."/>
            <person name="Altorfer M."/>
            <person name="Dessus-Babus S."/>
            <person name="Burckhardt D."/>
            <person name="Oertli M."/>
            <person name="Naumann U."/>
            <person name="Petersen F."/>
            <person name="Wong J."/>
        </authorList>
    </citation>
    <scope>NUCLEOTIDE SEQUENCE</scope>
    <source>
        <strain evidence="1">GSM-AAB239-AS_SAM_17_03QT</strain>
    </source>
</reference>
<comment type="caution">
    <text evidence="1">The sequence shown here is derived from an EMBL/GenBank/DDBJ whole genome shotgun (WGS) entry which is preliminary data.</text>
</comment>
<gene>
    <name evidence="1" type="ORF">M6B38_383445</name>
</gene>
<accession>A0AAX6G5V3</accession>
<sequence>MVLTYGEWSYGWLLQLGERSEASGPISPSFFIIVAEALSRRLSALRSVGSFNRYFTTSRCPFITHMDFADDILLFSSGEVASIEAILWAVKDYEEGSGQRVNARKSLLYVHQKCTTARRELLSTTSGIGVGSPPFTYLGCPLSYGRSRVDLFVPLIAKVRSKIDGWHNRILLPGGKLVLVKHVLGSMVMYTLAASNPPGIVVKHIEQSFSSFLGGQKGGMNKQV</sequence>
<proteinExistence type="predicted"/>
<dbReference type="Proteomes" id="UP001140949">
    <property type="component" value="Unassembled WGS sequence"/>
</dbReference>
<evidence type="ECO:0000313" key="2">
    <source>
        <dbReference type="Proteomes" id="UP001140949"/>
    </source>
</evidence>
<reference evidence="1" key="2">
    <citation type="submission" date="2023-04" db="EMBL/GenBank/DDBJ databases">
        <authorList>
            <person name="Bruccoleri R.E."/>
            <person name="Oakeley E.J."/>
            <person name="Faust A.-M."/>
            <person name="Dessus-Babus S."/>
            <person name="Altorfer M."/>
            <person name="Burckhardt D."/>
            <person name="Oertli M."/>
            <person name="Naumann U."/>
            <person name="Petersen F."/>
            <person name="Wong J."/>
        </authorList>
    </citation>
    <scope>NUCLEOTIDE SEQUENCE</scope>
    <source>
        <strain evidence="1">GSM-AAB239-AS_SAM_17_03QT</strain>
        <tissue evidence="1">Leaf</tissue>
    </source>
</reference>
<name>A0AAX6G5V3_IRIPA</name>
<evidence type="ECO:0000313" key="1">
    <source>
        <dbReference type="EMBL" id="KAJ6823561.1"/>
    </source>
</evidence>